<reference evidence="2 3" key="1">
    <citation type="submission" date="2022-10" db="EMBL/GenBank/DDBJ databases">
        <title>The complete genomes of actinobacterial strains from the NBC collection.</title>
        <authorList>
            <person name="Joergensen T.S."/>
            <person name="Alvarez Arevalo M."/>
            <person name="Sterndorff E.B."/>
            <person name="Faurdal D."/>
            <person name="Vuksanovic O."/>
            <person name="Mourched A.-S."/>
            <person name="Charusanti P."/>
            <person name="Shaw S."/>
            <person name="Blin K."/>
            <person name="Weber T."/>
        </authorList>
    </citation>
    <scope>NUCLEOTIDE SEQUENCE [LARGE SCALE GENOMIC DNA]</scope>
    <source>
        <strain evidence="2 3">NBC_01413</strain>
    </source>
</reference>
<accession>A0ABZ1NHV2</accession>
<dbReference type="Proteomes" id="UP001621418">
    <property type="component" value="Chromosome"/>
</dbReference>
<dbReference type="RefSeq" id="WP_131816546.1">
    <property type="nucleotide sequence ID" value="NZ_CP108014.1"/>
</dbReference>
<evidence type="ECO:0000313" key="2">
    <source>
        <dbReference type="EMBL" id="WTY39393.1"/>
    </source>
</evidence>
<evidence type="ECO:0008006" key="4">
    <source>
        <dbReference type="Google" id="ProtNLM"/>
    </source>
</evidence>
<feature type="signal peptide" evidence="1">
    <location>
        <begin position="1"/>
        <end position="25"/>
    </location>
</feature>
<protein>
    <recommendedName>
        <fullName evidence="4">Secreted protein</fullName>
    </recommendedName>
</protein>
<proteinExistence type="predicted"/>
<feature type="chain" id="PRO_5045309094" description="Secreted protein" evidence="1">
    <location>
        <begin position="26"/>
        <end position="90"/>
    </location>
</feature>
<evidence type="ECO:0000313" key="3">
    <source>
        <dbReference type="Proteomes" id="UP001621418"/>
    </source>
</evidence>
<keyword evidence="3" id="KW-1185">Reference proteome</keyword>
<evidence type="ECO:0000256" key="1">
    <source>
        <dbReference type="SAM" id="SignalP"/>
    </source>
</evidence>
<name>A0ABZ1NHV2_9NOCA</name>
<organism evidence="2 3">
    <name type="scientific">Nocardia salmonicida</name>
    <dbReference type="NCBI Taxonomy" id="53431"/>
    <lineage>
        <taxon>Bacteria</taxon>
        <taxon>Bacillati</taxon>
        <taxon>Actinomycetota</taxon>
        <taxon>Actinomycetes</taxon>
        <taxon>Mycobacteriales</taxon>
        <taxon>Nocardiaceae</taxon>
        <taxon>Nocardia</taxon>
    </lineage>
</organism>
<sequence length="90" mass="8938">MRTTLNIAAVTVAAAALVGTATAVAEGQTGSAAVDYGSSAVQSAGSFVERGDIIGLIVLLGITPIHMLTGGICDLATFSALPDPCSPTRY</sequence>
<keyword evidence="1" id="KW-0732">Signal</keyword>
<dbReference type="GeneID" id="91375829"/>
<dbReference type="EMBL" id="CP109527">
    <property type="protein sequence ID" value="WTY39393.1"/>
    <property type="molecule type" value="Genomic_DNA"/>
</dbReference>
<gene>
    <name evidence="2" type="ORF">OG308_16895</name>
</gene>